<dbReference type="RefSeq" id="XP_007321452.1">
    <property type="nucleotide sequence ID" value="XM_007321390.1"/>
</dbReference>
<accession>F8P4X9</accession>
<sequence length="58" mass="6461">MVPVSGASYRVLYSRYPMSSMLQDEYFATVASGLPWILSLMPYTRPTSLLGTIINASR</sequence>
<name>F8P4X9_SERL9</name>
<dbReference type="Proteomes" id="UP000008064">
    <property type="component" value="Unassembled WGS sequence"/>
</dbReference>
<dbReference type="GeneID" id="18820465"/>
<gene>
    <name evidence="1" type="ORF">SERLADRAFT_474348</name>
</gene>
<protein>
    <submittedName>
        <fullName evidence="1">Uncharacterized protein</fullName>
    </submittedName>
</protein>
<proteinExistence type="predicted"/>
<reference evidence="1" key="1">
    <citation type="submission" date="2011-04" db="EMBL/GenBank/DDBJ databases">
        <title>Evolution of plant cell wall degrading machinery underlies the functional diversity of forest fungi.</title>
        <authorList>
            <consortium name="US DOE Joint Genome Institute (JGI-PGF)"/>
            <person name="Eastwood D.C."/>
            <person name="Floudas D."/>
            <person name="Binder M."/>
            <person name="Majcherczyk A."/>
            <person name="Schneider P."/>
            <person name="Aerts A."/>
            <person name="Asiegbu F.O."/>
            <person name="Baker S.E."/>
            <person name="Barry K."/>
            <person name="Bendiksby M."/>
            <person name="Blumentritt M."/>
            <person name="Coutinho P.M."/>
            <person name="Cullen D."/>
            <person name="Cullen D."/>
            <person name="Gathman A."/>
            <person name="Goodell B."/>
            <person name="Henrissat B."/>
            <person name="Ihrmark K."/>
            <person name="Kauserud H."/>
            <person name="Kohler A."/>
            <person name="LaButti K."/>
            <person name="Lapidus A."/>
            <person name="Lavin J.L."/>
            <person name="Lee Y.-H."/>
            <person name="Lindquist E."/>
            <person name="Lilly W."/>
            <person name="Lucas S."/>
            <person name="Morin E."/>
            <person name="Murat C."/>
            <person name="Oguiza J.A."/>
            <person name="Park J."/>
            <person name="Pisabarro A.G."/>
            <person name="Riley R."/>
            <person name="Rosling A."/>
            <person name="Salamov A."/>
            <person name="Schmidt O."/>
            <person name="Schmutz J."/>
            <person name="Skrede I."/>
            <person name="Stenlid J."/>
            <person name="Wiebenga A."/>
            <person name="Xie X."/>
            <person name="Kues U."/>
            <person name="Hibbett D.S."/>
            <person name="Hoffmeister D."/>
            <person name="Hogberg N."/>
            <person name="Martin F."/>
            <person name="Grigoriev I.V."/>
            <person name="Watkinson S.C."/>
        </authorList>
    </citation>
    <scope>NUCLEOTIDE SEQUENCE</scope>
    <source>
        <strain evidence="1">S7.9</strain>
    </source>
</reference>
<evidence type="ECO:0000313" key="1">
    <source>
        <dbReference type="EMBL" id="EGO21666.1"/>
    </source>
</evidence>
<dbReference type="EMBL" id="GL945438">
    <property type="protein sequence ID" value="EGO21666.1"/>
    <property type="molecule type" value="Genomic_DNA"/>
</dbReference>
<dbReference type="HOGENOM" id="CLU_2980482_0_0_1"/>
<dbReference type="AlphaFoldDB" id="F8P4X9"/>
<organism>
    <name type="scientific">Serpula lacrymans var. lacrymans (strain S7.9)</name>
    <name type="common">Dry rot fungus</name>
    <dbReference type="NCBI Taxonomy" id="578457"/>
    <lineage>
        <taxon>Eukaryota</taxon>
        <taxon>Fungi</taxon>
        <taxon>Dikarya</taxon>
        <taxon>Basidiomycota</taxon>
        <taxon>Agaricomycotina</taxon>
        <taxon>Agaricomycetes</taxon>
        <taxon>Agaricomycetidae</taxon>
        <taxon>Boletales</taxon>
        <taxon>Coniophorineae</taxon>
        <taxon>Serpulaceae</taxon>
        <taxon>Serpula</taxon>
    </lineage>
</organism>
<dbReference type="KEGG" id="sla:SERLADRAFT_474348"/>